<keyword evidence="2 10" id="KW-0813">Transport</keyword>
<evidence type="ECO:0000256" key="2">
    <source>
        <dbReference type="ARBA" id="ARBA00022448"/>
    </source>
</evidence>
<dbReference type="GO" id="GO:0006826">
    <property type="term" value="P:iron ion transport"/>
    <property type="evidence" value="ECO:0007669"/>
    <property type="project" value="UniProtKB-KW"/>
</dbReference>
<name>A0A413VK69_9BACE</name>
<feature type="region of interest" description="Disordered" evidence="12">
    <location>
        <begin position="110"/>
        <end position="129"/>
    </location>
</feature>
<gene>
    <name evidence="14" type="ORF">DW888_13980</name>
</gene>
<dbReference type="InterPro" id="IPR008969">
    <property type="entry name" value="CarboxyPept-like_regulatory"/>
</dbReference>
<dbReference type="EMBL" id="QSGO01000011">
    <property type="protein sequence ID" value="RHB33998.1"/>
    <property type="molecule type" value="Genomic_DNA"/>
</dbReference>
<evidence type="ECO:0000259" key="13">
    <source>
        <dbReference type="SMART" id="SM00965"/>
    </source>
</evidence>
<dbReference type="InterPro" id="IPR036942">
    <property type="entry name" value="Beta-barrel_TonB_sf"/>
</dbReference>
<evidence type="ECO:0000256" key="8">
    <source>
        <dbReference type="ARBA" id="ARBA00023136"/>
    </source>
</evidence>
<dbReference type="PROSITE" id="PS52016">
    <property type="entry name" value="TONB_DEPENDENT_REC_3"/>
    <property type="match status" value="1"/>
</dbReference>
<evidence type="ECO:0000256" key="5">
    <source>
        <dbReference type="ARBA" id="ARBA00022692"/>
    </source>
</evidence>
<dbReference type="NCBIfam" id="TIGR04056">
    <property type="entry name" value="OMP_RagA_SusC"/>
    <property type="match status" value="1"/>
</dbReference>
<sequence>MYNSYHFNQSILRNTFIVFALVVSALLPGKALATGIDFQVKNVTVREAVLKLQQQYGFSVTVESNDVDMNRKVSVSAKNESISTILSRIFTGQNVTYTVTNKSIIIQNRKQPTENTPATPKPRPISGKVINGTDKEPLIGVTVLNPESGKGVITNVNGDYSIEAISGQTLKFSYVGFSDVSIKVGNSNVLNITMTENSTILNEVVVVGFGSQKKVNLTGAVGVIGNEEINGRPVASAAQALQGLDPSLNIGINTGRADSGYEIDIRGAASLNGGTPLILVDGVEMELNRLNPNDIESVSILKDAAAASVYGAKASAGVVLVTTKTGSDSSVKVTYNGRFGLLKNTTSTDYITSGYDWAKVVDRFFYYSNKGINYLKYDEDDWNELEIRRGDKTENPERPWVVAEEDGTYKYYGNFDWYDYIYKRTRMQHEHNVSIRGGNDRVKYYVSGRYYNTEGIMNLQNDPYDNYSIRGKLDINITKWARFSTNLNYFYGKMWWPGMKNQQTTFRNVTMGGSPLFVPKNPDGTIVHSTEIVNQGAGVLGDMNLMLTYGKTSNEEVVNEATIKNNLELDIVKGLTLHLSHAYRFSHEFGQYRYNNAPYSSHEGVISWETTSKFRNELQETNQSLYKQTFEAFADYSHTWNRVHNFKIVTGMQYDTRYYRKNAVSVDGNLSEDLNDFNLSAGSTYSVSGGQSKYKTLGVFGRVNYDYDGKYLFEASGRADGSSRFWSRNRWGYFPSGSVGWRISQENFWEPLRQWWNNAKIRFSIGSLGNQQVSDYLFVQKINTNLTSGDFTFNGTDKLTYAREDAPVANDLTWEKITTYDWGVDLAFLNNRLTFSGDYYIRNTTDMMMPGASLPGVYGASEPRTNAADMRTKGWELSFVWRDRATLFSRSFSYSLRASLGDYQTKVTRFDNDTRLISEHYVGEKLGDIWGYKIDGLFRTDEEAAEYAQKVDCSYFTKRIDATATRKGLHAGDPKFLDLNGDNKISIGKNTVEDPGDRVVIGNSLPRYSYTFGGDFSWNGIDFSILFQGVGKRNWYPSSGQANLFWGPYCRPHNTFLSQQLVDQVWSEDNTDAYFPFPRGYEAYSDNTNSHYTLTSPNDRYIQNVAYLRLKNLTVGYTLPVLKKYLQQVRIYFTGENLAYWSPMKKYCKYIDPEAAVSSSSYVENSGEVYNFSKVFSFGIDITF</sequence>
<keyword evidence="7 11" id="KW-0798">TonB box</keyword>
<evidence type="ECO:0000256" key="4">
    <source>
        <dbReference type="ARBA" id="ARBA00022496"/>
    </source>
</evidence>
<dbReference type="SMART" id="SM00965">
    <property type="entry name" value="STN"/>
    <property type="match status" value="1"/>
</dbReference>
<dbReference type="Gene3D" id="2.40.170.20">
    <property type="entry name" value="TonB-dependent receptor, beta-barrel domain"/>
    <property type="match status" value="1"/>
</dbReference>
<keyword evidence="3 10" id="KW-1134">Transmembrane beta strand</keyword>
<evidence type="ECO:0000256" key="11">
    <source>
        <dbReference type="RuleBase" id="RU003357"/>
    </source>
</evidence>
<dbReference type="AlphaFoldDB" id="A0A413VK69"/>
<evidence type="ECO:0000256" key="9">
    <source>
        <dbReference type="ARBA" id="ARBA00023237"/>
    </source>
</evidence>
<dbReference type="Pfam" id="PF07660">
    <property type="entry name" value="STN"/>
    <property type="match status" value="1"/>
</dbReference>
<evidence type="ECO:0000256" key="6">
    <source>
        <dbReference type="ARBA" id="ARBA00023004"/>
    </source>
</evidence>
<dbReference type="InterPro" id="IPR023996">
    <property type="entry name" value="TonB-dep_OMP_SusC/RagA"/>
</dbReference>
<organism evidence="14 15">
    <name type="scientific">Bacteroides nordii</name>
    <dbReference type="NCBI Taxonomy" id="291645"/>
    <lineage>
        <taxon>Bacteria</taxon>
        <taxon>Pseudomonadati</taxon>
        <taxon>Bacteroidota</taxon>
        <taxon>Bacteroidia</taxon>
        <taxon>Bacteroidales</taxon>
        <taxon>Bacteroidaceae</taxon>
        <taxon>Bacteroides</taxon>
    </lineage>
</organism>
<accession>A0A413VK69</accession>
<dbReference type="NCBIfam" id="TIGR04057">
    <property type="entry name" value="SusC_RagA_signa"/>
    <property type="match status" value="1"/>
</dbReference>
<dbReference type="InterPro" id="IPR012910">
    <property type="entry name" value="Plug_dom"/>
</dbReference>
<keyword evidence="4" id="KW-0406">Ion transport</keyword>
<evidence type="ECO:0000313" key="15">
    <source>
        <dbReference type="Proteomes" id="UP000284379"/>
    </source>
</evidence>
<keyword evidence="4" id="KW-0410">Iron transport</keyword>
<keyword evidence="5 10" id="KW-0812">Transmembrane</keyword>
<dbReference type="Pfam" id="PF00593">
    <property type="entry name" value="TonB_dep_Rec_b-barrel"/>
    <property type="match status" value="1"/>
</dbReference>
<dbReference type="GO" id="GO:0009279">
    <property type="term" value="C:cell outer membrane"/>
    <property type="evidence" value="ECO:0007669"/>
    <property type="project" value="UniProtKB-SubCell"/>
</dbReference>
<dbReference type="Proteomes" id="UP000284379">
    <property type="component" value="Unassembled WGS sequence"/>
</dbReference>
<comment type="similarity">
    <text evidence="10 11">Belongs to the TonB-dependent receptor family.</text>
</comment>
<keyword evidence="8 10" id="KW-0472">Membrane</keyword>
<dbReference type="InterPro" id="IPR037066">
    <property type="entry name" value="Plug_dom_sf"/>
</dbReference>
<evidence type="ECO:0000256" key="12">
    <source>
        <dbReference type="SAM" id="MobiDB-lite"/>
    </source>
</evidence>
<protein>
    <submittedName>
        <fullName evidence="14">SusC/RagA family TonB-linked outer membrane protein</fullName>
    </submittedName>
</protein>
<keyword evidence="9 10" id="KW-0998">Cell outer membrane</keyword>
<dbReference type="InterPro" id="IPR011662">
    <property type="entry name" value="Secretin/TonB_short_N"/>
</dbReference>
<dbReference type="Gene3D" id="2.170.130.10">
    <property type="entry name" value="TonB-dependent receptor, plug domain"/>
    <property type="match status" value="1"/>
</dbReference>
<feature type="domain" description="Secretin/TonB short N-terminal" evidence="13">
    <location>
        <begin position="58"/>
        <end position="109"/>
    </location>
</feature>
<evidence type="ECO:0000256" key="10">
    <source>
        <dbReference type="PROSITE-ProRule" id="PRU01360"/>
    </source>
</evidence>
<dbReference type="Pfam" id="PF13715">
    <property type="entry name" value="CarbopepD_reg_2"/>
    <property type="match status" value="1"/>
</dbReference>
<evidence type="ECO:0000256" key="3">
    <source>
        <dbReference type="ARBA" id="ARBA00022452"/>
    </source>
</evidence>
<evidence type="ECO:0000313" key="14">
    <source>
        <dbReference type="EMBL" id="RHB33998.1"/>
    </source>
</evidence>
<dbReference type="InterPro" id="IPR023997">
    <property type="entry name" value="TonB-dep_OMP_SusC/RagA_CS"/>
</dbReference>
<dbReference type="InterPro" id="IPR039426">
    <property type="entry name" value="TonB-dep_rcpt-like"/>
</dbReference>
<proteinExistence type="inferred from homology"/>
<comment type="caution">
    <text evidence="14">The sequence shown here is derived from an EMBL/GenBank/DDBJ whole genome shotgun (WGS) entry which is preliminary data.</text>
</comment>
<dbReference type="InterPro" id="IPR000531">
    <property type="entry name" value="Beta-barrel_TonB"/>
</dbReference>
<evidence type="ECO:0000256" key="7">
    <source>
        <dbReference type="ARBA" id="ARBA00023077"/>
    </source>
</evidence>
<comment type="subcellular location">
    <subcellularLocation>
        <location evidence="1 10">Cell outer membrane</location>
        <topology evidence="1 10">Multi-pass membrane protein</topology>
    </subcellularLocation>
</comment>
<dbReference type="RefSeq" id="WP_007487712.1">
    <property type="nucleotide sequence ID" value="NZ_CABJFV010000011.1"/>
</dbReference>
<keyword evidence="6" id="KW-0408">Iron</keyword>
<dbReference type="Pfam" id="PF07715">
    <property type="entry name" value="Plug"/>
    <property type="match status" value="1"/>
</dbReference>
<dbReference type="Gene3D" id="3.55.50.30">
    <property type="match status" value="1"/>
</dbReference>
<reference evidence="14 15" key="1">
    <citation type="submission" date="2018-08" db="EMBL/GenBank/DDBJ databases">
        <title>A genome reference for cultivated species of the human gut microbiota.</title>
        <authorList>
            <person name="Zou Y."/>
            <person name="Xue W."/>
            <person name="Luo G."/>
        </authorList>
    </citation>
    <scope>NUCLEOTIDE SEQUENCE [LARGE SCALE GENOMIC DNA]</scope>
    <source>
        <strain evidence="14 15">AM40-30BH</strain>
    </source>
</reference>
<evidence type="ECO:0000256" key="1">
    <source>
        <dbReference type="ARBA" id="ARBA00004571"/>
    </source>
</evidence>
<dbReference type="SUPFAM" id="SSF49464">
    <property type="entry name" value="Carboxypeptidase regulatory domain-like"/>
    <property type="match status" value="1"/>
</dbReference>
<dbReference type="SUPFAM" id="SSF56935">
    <property type="entry name" value="Porins"/>
    <property type="match status" value="1"/>
</dbReference>